<proteinExistence type="predicted"/>
<dbReference type="EMBL" id="JBBPBN010000023">
    <property type="protein sequence ID" value="KAK9010961.1"/>
    <property type="molecule type" value="Genomic_DNA"/>
</dbReference>
<accession>A0ABR2RDD2</accession>
<sequence>MPFTTVGTLKKYEAGCFLRDDMTLSDAQTWLQLNMGNHELHPTWGLSWQLFFASILWQIWKNRNELVFNGNTSNVDLFLQRSVIWARYYSESATIVAPMQPPISNMLHCKRPAMDSVCLSTDGVVRQARVLVQWWYILSG</sequence>
<keyword evidence="2" id="KW-1185">Reference proteome</keyword>
<organism evidence="1 2">
    <name type="scientific">Hibiscus sabdariffa</name>
    <name type="common">roselle</name>
    <dbReference type="NCBI Taxonomy" id="183260"/>
    <lineage>
        <taxon>Eukaryota</taxon>
        <taxon>Viridiplantae</taxon>
        <taxon>Streptophyta</taxon>
        <taxon>Embryophyta</taxon>
        <taxon>Tracheophyta</taxon>
        <taxon>Spermatophyta</taxon>
        <taxon>Magnoliopsida</taxon>
        <taxon>eudicotyledons</taxon>
        <taxon>Gunneridae</taxon>
        <taxon>Pentapetalae</taxon>
        <taxon>rosids</taxon>
        <taxon>malvids</taxon>
        <taxon>Malvales</taxon>
        <taxon>Malvaceae</taxon>
        <taxon>Malvoideae</taxon>
        <taxon>Hibiscus</taxon>
    </lineage>
</organism>
<evidence type="ECO:0000313" key="1">
    <source>
        <dbReference type="EMBL" id="KAK9010961.1"/>
    </source>
</evidence>
<name>A0ABR2RDD2_9ROSI</name>
<dbReference type="Proteomes" id="UP001396334">
    <property type="component" value="Unassembled WGS sequence"/>
</dbReference>
<evidence type="ECO:0000313" key="2">
    <source>
        <dbReference type="Proteomes" id="UP001396334"/>
    </source>
</evidence>
<protein>
    <submittedName>
        <fullName evidence="1">Uncharacterized protein</fullName>
    </submittedName>
</protein>
<gene>
    <name evidence="1" type="ORF">V6N11_043823</name>
</gene>
<reference evidence="1 2" key="1">
    <citation type="journal article" date="2024" name="G3 (Bethesda)">
        <title>Genome assembly of Hibiscus sabdariffa L. provides insights into metabolisms of medicinal natural products.</title>
        <authorList>
            <person name="Kim T."/>
        </authorList>
    </citation>
    <scope>NUCLEOTIDE SEQUENCE [LARGE SCALE GENOMIC DNA]</scope>
    <source>
        <strain evidence="1">TK-2024</strain>
        <tissue evidence="1">Old leaves</tissue>
    </source>
</reference>
<comment type="caution">
    <text evidence="1">The sequence shown here is derived from an EMBL/GenBank/DDBJ whole genome shotgun (WGS) entry which is preliminary data.</text>
</comment>